<dbReference type="InterPro" id="IPR007527">
    <property type="entry name" value="Znf_SWIM"/>
</dbReference>
<evidence type="ECO:0000256" key="1">
    <source>
        <dbReference type="PROSITE-ProRule" id="PRU00325"/>
    </source>
</evidence>
<keyword evidence="1" id="KW-0479">Metal-binding</keyword>
<dbReference type="PROSITE" id="PS50966">
    <property type="entry name" value="ZF_SWIM"/>
    <property type="match status" value="1"/>
</dbReference>
<proteinExistence type="predicted"/>
<dbReference type="InterPro" id="IPR018289">
    <property type="entry name" value="MULE_transposase_dom"/>
</dbReference>
<dbReference type="OMA" id="HETEANI"/>
<dbReference type="STRING" id="3821.A0A151QQT9"/>
<dbReference type="EMBL" id="KQ485163">
    <property type="protein sequence ID" value="KYP32680.1"/>
    <property type="molecule type" value="Genomic_DNA"/>
</dbReference>
<dbReference type="PANTHER" id="PTHR47718:SF15">
    <property type="entry name" value="PROTEIN FAR1-RELATED SEQUENCE 5-LIKE"/>
    <property type="match status" value="1"/>
</dbReference>
<reference evidence="3" key="1">
    <citation type="journal article" date="2012" name="Nat. Biotechnol.">
        <title>Draft genome sequence of pigeonpea (Cajanus cajan), an orphan legume crop of resource-poor farmers.</title>
        <authorList>
            <person name="Varshney R.K."/>
            <person name="Chen W."/>
            <person name="Li Y."/>
            <person name="Bharti A.K."/>
            <person name="Saxena R.K."/>
            <person name="Schlueter J.A."/>
            <person name="Donoghue M.T."/>
            <person name="Azam S."/>
            <person name="Fan G."/>
            <person name="Whaley A.M."/>
            <person name="Farmer A.D."/>
            <person name="Sheridan J."/>
            <person name="Iwata A."/>
            <person name="Tuteja R."/>
            <person name="Penmetsa R.V."/>
            <person name="Wu W."/>
            <person name="Upadhyaya H.D."/>
            <person name="Yang S.P."/>
            <person name="Shah T."/>
            <person name="Saxena K.B."/>
            <person name="Michael T."/>
            <person name="McCombie W.R."/>
            <person name="Yang B."/>
            <person name="Zhang G."/>
            <person name="Yang H."/>
            <person name="Wang J."/>
            <person name="Spillane C."/>
            <person name="Cook D.R."/>
            <person name="May G.D."/>
            <person name="Xu X."/>
            <person name="Jackson S.A."/>
        </authorList>
    </citation>
    <scope>NUCLEOTIDE SEQUENCE [LARGE SCALE GENOMIC DNA]</scope>
</reference>
<keyword evidence="1" id="KW-0863">Zinc-finger</keyword>
<keyword evidence="1" id="KW-0862">Zinc</keyword>
<organism evidence="3 4">
    <name type="scientific">Cajanus cajan</name>
    <name type="common">Pigeon pea</name>
    <name type="synonym">Cajanus indicus</name>
    <dbReference type="NCBI Taxonomy" id="3821"/>
    <lineage>
        <taxon>Eukaryota</taxon>
        <taxon>Viridiplantae</taxon>
        <taxon>Streptophyta</taxon>
        <taxon>Embryophyta</taxon>
        <taxon>Tracheophyta</taxon>
        <taxon>Spermatophyta</taxon>
        <taxon>Magnoliopsida</taxon>
        <taxon>eudicotyledons</taxon>
        <taxon>Gunneridae</taxon>
        <taxon>Pentapetalae</taxon>
        <taxon>rosids</taxon>
        <taxon>fabids</taxon>
        <taxon>Fabales</taxon>
        <taxon>Fabaceae</taxon>
        <taxon>Papilionoideae</taxon>
        <taxon>50 kb inversion clade</taxon>
        <taxon>NPAAA clade</taxon>
        <taxon>indigoferoid/millettioid clade</taxon>
        <taxon>Phaseoleae</taxon>
        <taxon>Cajanus</taxon>
    </lineage>
</organism>
<accession>A0A151QQT9</accession>
<dbReference type="PANTHER" id="PTHR47718">
    <property type="entry name" value="OS01G0519700 PROTEIN"/>
    <property type="match status" value="1"/>
</dbReference>
<name>A0A151QQT9_CAJCA</name>
<dbReference type="GO" id="GO:0008270">
    <property type="term" value="F:zinc ion binding"/>
    <property type="evidence" value="ECO:0007669"/>
    <property type="project" value="UniProtKB-KW"/>
</dbReference>
<evidence type="ECO:0000313" key="3">
    <source>
        <dbReference type="EMBL" id="KYP32680.1"/>
    </source>
</evidence>
<dbReference type="Proteomes" id="UP000075243">
    <property type="component" value="Unassembled WGS sequence"/>
</dbReference>
<evidence type="ECO:0000259" key="2">
    <source>
        <dbReference type="PROSITE" id="PS50966"/>
    </source>
</evidence>
<feature type="domain" description="SWIM-type" evidence="2">
    <location>
        <begin position="328"/>
        <end position="366"/>
    </location>
</feature>
<dbReference type="Pfam" id="PF10551">
    <property type="entry name" value="MULE"/>
    <property type="match status" value="1"/>
</dbReference>
<dbReference type="AlphaFoldDB" id="A0A151QQT9"/>
<sequence length="403" mass="46865">MIKDGDVSVALSYLEGKAGNDPKFYSKFQTTHDGKLKDLFWVDGCSRSNFQCFGDVLAFDTTYKKNKYNIPLVIFSSCNHHSQTTIFCCALLADEITETYKWVLETFLDAMHNKYPRSVVTDGDGAMREAIRQVFPNASHRLCAWNLHKNACENVKISEFLSDFKTAMYSNFTPDEFESYWKKIISKHGLVGNKWVSKTYDIKHLWATAYFRDKFFGRIRTTSQCEAINSIIKTYVRRKCTIIEFIQCFDQALREYRNNEHIADFKDSFVEPVLTTSLYNFERDIYTMEIFKEVKEEIIVAGALNVVERIQNGDQLLFKINMYCNRMKEVNVVYDTVKCNIVCECHLFESRGIPCAHIFVVMKNEYMKNIPQSLICRRWTKTAKTDLLCSDTLETTSDVMKNA</sequence>
<evidence type="ECO:0000313" key="4">
    <source>
        <dbReference type="Proteomes" id="UP000075243"/>
    </source>
</evidence>
<dbReference type="Gramene" id="C.cajan_43847.t">
    <property type="protein sequence ID" value="C.cajan_43847.t"/>
    <property type="gene ID" value="C.cajan_43847"/>
</dbReference>
<gene>
    <name evidence="3" type="ORF">KK1_046565</name>
</gene>
<protein>
    <submittedName>
        <fullName evidence="3">Protein FAR1-RELATED SEQUENCE 5</fullName>
    </submittedName>
</protein>
<keyword evidence="4" id="KW-1185">Reference proteome</keyword>